<sequence length="625" mass="67341">MNFFTKIRTLIIPCFLLISFYSSSYHLLSPSSNSHDSISMFTVSIFFLSTISLLLPQTFAQTVTMPPCLSLNQSTTCPAFSSYSISSQILTSSDLTGQPFSWLSGASNVSQFDSLLQSYVNNGYAQWRYKQTLNCSKFSPTSMYARYTYTMICSELVEFPSSKQCSNGQRVRNICNSTCTSHVSSVLTIAYNSSICSSPNNTALQSLVNLIKWCSNSSNVDSNNATCISGDLNEPNCGFGQDFNSLCQYCQRRDSCCVQSTLSQCNITNTTTVISNIPSPSQSSVSNSHDNQASLTQTMLIAIFSSIFGAFLLFGVIFCCFIRRSKLRRDGPDSGGGDANIGTKGVSMYSTSPFYSKQSSGGGYYGSNPQSIRYSDVTSPISPTLPTDTGDRQRQITSNNDSGPRPIPQRTSIISSGSNNNLNVTTEPEIVTVIFPYDATLPDELSISPNDVIEIAQKFDDGWAVGVNRNTRKEGAFPMVCVSSSGNTNNNRDQSGGSGDSQEYGIIPSSGGDETTDQSLTLESSEHSGIIRNSDSSGGGGNIIPETARSADNEISASLPLSSDGGESPIGGSRVTALSNSESVPRRYASIRRHGDNESRSASPVHSETNRETGENDQDRSNDGD</sequence>
<dbReference type="Gene3D" id="2.30.30.40">
    <property type="entry name" value="SH3 Domains"/>
    <property type="match status" value="1"/>
</dbReference>
<evidence type="ECO:0000313" key="8">
    <source>
        <dbReference type="Proteomes" id="UP000439903"/>
    </source>
</evidence>
<dbReference type="AlphaFoldDB" id="A0A8H4B2G2"/>
<evidence type="ECO:0000313" key="7">
    <source>
        <dbReference type="EMBL" id="KAF0554782.1"/>
    </source>
</evidence>
<proteinExistence type="predicted"/>
<keyword evidence="1 2" id="KW-0728">SH3 domain</keyword>
<feature type="region of interest" description="Disordered" evidence="3">
    <location>
        <begin position="483"/>
        <end position="625"/>
    </location>
</feature>
<dbReference type="EMBL" id="WTPW01000047">
    <property type="protein sequence ID" value="KAF0554782.1"/>
    <property type="molecule type" value="Genomic_DNA"/>
</dbReference>
<keyword evidence="4" id="KW-0472">Membrane</keyword>
<feature type="transmembrane region" description="Helical" evidence="4">
    <location>
        <begin position="6"/>
        <end position="28"/>
    </location>
</feature>
<dbReference type="SUPFAM" id="SSF50044">
    <property type="entry name" value="SH3-domain"/>
    <property type="match status" value="1"/>
</dbReference>
<feature type="compositionally biased region" description="Polar residues" evidence="3">
    <location>
        <begin position="375"/>
        <end position="387"/>
    </location>
</feature>
<feature type="region of interest" description="Disordered" evidence="3">
    <location>
        <begin position="375"/>
        <end position="420"/>
    </location>
</feature>
<dbReference type="InterPro" id="IPR036028">
    <property type="entry name" value="SH3-like_dom_sf"/>
</dbReference>
<name>A0A8H4B2G2_GIGMA</name>
<gene>
    <name evidence="6" type="ORF">F8M41_018582</name>
    <name evidence="7" type="ORF">F8M41_018689</name>
</gene>
<keyword evidence="4" id="KW-0812">Transmembrane</keyword>
<evidence type="ECO:0000256" key="4">
    <source>
        <dbReference type="SAM" id="Phobius"/>
    </source>
</evidence>
<dbReference type="CDD" id="cd00174">
    <property type="entry name" value="SH3"/>
    <property type="match status" value="1"/>
</dbReference>
<feature type="transmembrane region" description="Helical" evidence="4">
    <location>
        <begin position="40"/>
        <end position="59"/>
    </location>
</feature>
<feature type="domain" description="SH3" evidence="5">
    <location>
        <begin position="426"/>
        <end position="487"/>
    </location>
</feature>
<dbReference type="Pfam" id="PF00018">
    <property type="entry name" value="SH3_1"/>
    <property type="match status" value="1"/>
</dbReference>
<dbReference type="InterPro" id="IPR001452">
    <property type="entry name" value="SH3_domain"/>
</dbReference>
<dbReference type="EMBL" id="WTPW01004552">
    <property type="protein sequence ID" value="KAF0332910.1"/>
    <property type="molecule type" value="Genomic_DNA"/>
</dbReference>
<organism evidence="7 8">
    <name type="scientific">Gigaspora margarita</name>
    <dbReference type="NCBI Taxonomy" id="4874"/>
    <lineage>
        <taxon>Eukaryota</taxon>
        <taxon>Fungi</taxon>
        <taxon>Fungi incertae sedis</taxon>
        <taxon>Mucoromycota</taxon>
        <taxon>Glomeromycotina</taxon>
        <taxon>Glomeromycetes</taxon>
        <taxon>Diversisporales</taxon>
        <taxon>Gigasporaceae</taxon>
        <taxon>Gigaspora</taxon>
    </lineage>
</organism>
<accession>A0A8H4B2G2</accession>
<dbReference type="SMART" id="SM00326">
    <property type="entry name" value="SH3"/>
    <property type="match status" value="1"/>
</dbReference>
<evidence type="ECO:0000259" key="5">
    <source>
        <dbReference type="PROSITE" id="PS50002"/>
    </source>
</evidence>
<comment type="caution">
    <text evidence="7">The sequence shown here is derived from an EMBL/GenBank/DDBJ whole genome shotgun (WGS) entry which is preliminary data.</text>
</comment>
<protein>
    <submittedName>
        <fullName evidence="7">SH3 domain-containing protein</fullName>
    </submittedName>
</protein>
<keyword evidence="4" id="KW-1133">Transmembrane helix</keyword>
<evidence type="ECO:0000256" key="2">
    <source>
        <dbReference type="PROSITE-ProRule" id="PRU00192"/>
    </source>
</evidence>
<feature type="transmembrane region" description="Helical" evidence="4">
    <location>
        <begin position="299"/>
        <end position="322"/>
    </location>
</feature>
<keyword evidence="8" id="KW-1185">Reference proteome</keyword>
<feature type="compositionally biased region" description="Basic and acidic residues" evidence="3">
    <location>
        <begin position="608"/>
        <end position="625"/>
    </location>
</feature>
<dbReference type="PROSITE" id="PS50002">
    <property type="entry name" value="SH3"/>
    <property type="match status" value="1"/>
</dbReference>
<reference evidence="7 8" key="1">
    <citation type="journal article" date="2019" name="Environ. Microbiol.">
        <title>At the nexus of three kingdoms: the genome of the mycorrhizal fungus Gigaspora margarita provides insights into plant, endobacterial and fungal interactions.</title>
        <authorList>
            <person name="Venice F."/>
            <person name="Ghignone S."/>
            <person name="Salvioli di Fossalunga A."/>
            <person name="Amselem J."/>
            <person name="Novero M."/>
            <person name="Xianan X."/>
            <person name="Sedzielewska Toro K."/>
            <person name="Morin E."/>
            <person name="Lipzen A."/>
            <person name="Grigoriev I.V."/>
            <person name="Henrissat B."/>
            <person name="Martin F.M."/>
            <person name="Bonfante P."/>
        </authorList>
    </citation>
    <scope>NUCLEOTIDE SEQUENCE [LARGE SCALE GENOMIC DNA]</scope>
    <source>
        <strain evidence="7 8">BEG34</strain>
    </source>
</reference>
<evidence type="ECO:0000256" key="3">
    <source>
        <dbReference type="SAM" id="MobiDB-lite"/>
    </source>
</evidence>
<evidence type="ECO:0000313" key="6">
    <source>
        <dbReference type="EMBL" id="KAF0332910.1"/>
    </source>
</evidence>
<evidence type="ECO:0000256" key="1">
    <source>
        <dbReference type="ARBA" id="ARBA00022443"/>
    </source>
</evidence>
<dbReference type="OrthoDB" id="5340910at2759"/>
<feature type="compositionally biased region" description="Polar residues" evidence="3">
    <location>
        <begin position="483"/>
        <end position="495"/>
    </location>
</feature>
<dbReference type="Proteomes" id="UP000439903">
    <property type="component" value="Unassembled WGS sequence"/>
</dbReference>